<dbReference type="InterPro" id="IPR017441">
    <property type="entry name" value="Protein_kinase_ATP_BS"/>
</dbReference>
<dbReference type="FunFam" id="3.30.200.20:FF:000134">
    <property type="entry name" value="Dual specificity testis-specific protein kinase 2"/>
    <property type="match status" value="1"/>
</dbReference>
<evidence type="ECO:0000256" key="3">
    <source>
        <dbReference type="ARBA" id="ARBA00005843"/>
    </source>
</evidence>
<proteinExistence type="inferred from homology"/>
<evidence type="ECO:0000256" key="4">
    <source>
        <dbReference type="ARBA" id="ARBA00013203"/>
    </source>
</evidence>
<evidence type="ECO:0000256" key="14">
    <source>
        <dbReference type="ARBA" id="ARBA00023211"/>
    </source>
</evidence>
<evidence type="ECO:0000313" key="21">
    <source>
        <dbReference type="EMBL" id="CAF2975409.1"/>
    </source>
</evidence>
<evidence type="ECO:0000256" key="16">
    <source>
        <dbReference type="ARBA" id="ARBA00049308"/>
    </source>
</evidence>
<dbReference type="Proteomes" id="UP000675881">
    <property type="component" value="Chromosome 6"/>
</dbReference>
<evidence type="ECO:0000313" key="22">
    <source>
        <dbReference type="Proteomes" id="UP000675881"/>
    </source>
</evidence>
<reference evidence="21" key="1">
    <citation type="submission" date="2021-02" db="EMBL/GenBank/DDBJ databases">
        <authorList>
            <person name="Bekaert M."/>
        </authorList>
    </citation>
    <scope>NUCLEOTIDE SEQUENCE</scope>
    <source>
        <strain evidence="21">IoA-00</strain>
    </source>
</reference>
<evidence type="ECO:0000256" key="19">
    <source>
        <dbReference type="SAM" id="MobiDB-lite"/>
    </source>
</evidence>
<dbReference type="EC" id="2.7.12.1" evidence="4"/>
<dbReference type="GO" id="GO:0005634">
    <property type="term" value="C:nucleus"/>
    <property type="evidence" value="ECO:0007669"/>
    <property type="project" value="TreeGrafter"/>
</dbReference>
<feature type="compositionally biased region" description="Low complexity" evidence="19">
    <location>
        <begin position="698"/>
        <end position="719"/>
    </location>
</feature>
<keyword evidence="6" id="KW-0597">Phosphoprotein</keyword>
<name>A0A7R8HAG9_LEPSM</name>
<dbReference type="PANTHER" id="PTHR46485">
    <property type="entry name" value="LIM DOMAIN KINASE 1"/>
    <property type="match status" value="1"/>
</dbReference>
<feature type="compositionally biased region" description="Acidic residues" evidence="19">
    <location>
        <begin position="422"/>
        <end position="432"/>
    </location>
</feature>
<evidence type="ECO:0000256" key="9">
    <source>
        <dbReference type="ARBA" id="ARBA00022741"/>
    </source>
</evidence>
<keyword evidence="10" id="KW-0418">Kinase</keyword>
<dbReference type="PANTHER" id="PTHR46485:SF5">
    <property type="entry name" value="CENTER DIVIDER, ISOFORM A"/>
    <property type="match status" value="1"/>
</dbReference>
<evidence type="ECO:0000256" key="13">
    <source>
        <dbReference type="ARBA" id="ARBA00023137"/>
    </source>
</evidence>
<dbReference type="Gene3D" id="3.30.200.20">
    <property type="entry name" value="Phosphorylase Kinase, domain 1"/>
    <property type="match status" value="1"/>
</dbReference>
<feature type="region of interest" description="Disordered" evidence="19">
    <location>
        <begin position="410"/>
        <end position="433"/>
    </location>
</feature>
<dbReference type="GO" id="GO:0004712">
    <property type="term" value="F:protein serine/threonine/tyrosine kinase activity"/>
    <property type="evidence" value="ECO:0007669"/>
    <property type="project" value="UniProtKB-EC"/>
</dbReference>
<evidence type="ECO:0000256" key="5">
    <source>
        <dbReference type="ARBA" id="ARBA00022527"/>
    </source>
</evidence>
<evidence type="ECO:0000256" key="1">
    <source>
        <dbReference type="ARBA" id="ARBA00001936"/>
    </source>
</evidence>
<feature type="domain" description="Protein kinase" evidence="20">
    <location>
        <begin position="47"/>
        <end position="329"/>
    </location>
</feature>
<comment type="similarity">
    <text evidence="3">Belongs to the protein kinase superfamily. TKL Ser/Thr protein kinase family.</text>
</comment>
<dbReference type="InterPro" id="IPR000719">
    <property type="entry name" value="Prot_kinase_dom"/>
</dbReference>
<dbReference type="InterPro" id="IPR050940">
    <property type="entry name" value="Actin_reg-Ser/Thr_kinase"/>
</dbReference>
<organism evidence="21 22">
    <name type="scientific">Lepeophtheirus salmonis</name>
    <name type="common">Salmon louse</name>
    <name type="synonym">Caligus salmonis</name>
    <dbReference type="NCBI Taxonomy" id="72036"/>
    <lineage>
        <taxon>Eukaryota</taxon>
        <taxon>Metazoa</taxon>
        <taxon>Ecdysozoa</taxon>
        <taxon>Arthropoda</taxon>
        <taxon>Crustacea</taxon>
        <taxon>Multicrustacea</taxon>
        <taxon>Hexanauplia</taxon>
        <taxon>Copepoda</taxon>
        <taxon>Siphonostomatoida</taxon>
        <taxon>Caligidae</taxon>
        <taxon>Lepeophtheirus</taxon>
    </lineage>
</organism>
<dbReference type="InterPro" id="IPR001245">
    <property type="entry name" value="Ser-Thr/Tyr_kinase_cat_dom"/>
</dbReference>
<keyword evidence="22" id="KW-1185">Reference proteome</keyword>
<dbReference type="PROSITE" id="PS50011">
    <property type="entry name" value="PROTEIN_KINASE_DOM"/>
    <property type="match status" value="1"/>
</dbReference>
<dbReference type="GO" id="GO:0004713">
    <property type="term" value="F:protein tyrosine kinase activity"/>
    <property type="evidence" value="ECO:0007669"/>
    <property type="project" value="UniProtKB-KW"/>
</dbReference>
<evidence type="ECO:0000256" key="6">
    <source>
        <dbReference type="ARBA" id="ARBA00022553"/>
    </source>
</evidence>
<evidence type="ECO:0000256" key="11">
    <source>
        <dbReference type="ARBA" id="ARBA00022840"/>
    </source>
</evidence>
<evidence type="ECO:0000256" key="2">
    <source>
        <dbReference type="ARBA" id="ARBA00001946"/>
    </source>
</evidence>
<comment type="catalytic activity">
    <reaction evidence="15">
        <text>L-seryl-[protein] + ATP = O-phospho-L-seryl-[protein] + ADP + H(+)</text>
        <dbReference type="Rhea" id="RHEA:17989"/>
        <dbReference type="Rhea" id="RHEA-COMP:9863"/>
        <dbReference type="Rhea" id="RHEA-COMP:11604"/>
        <dbReference type="ChEBI" id="CHEBI:15378"/>
        <dbReference type="ChEBI" id="CHEBI:29999"/>
        <dbReference type="ChEBI" id="CHEBI:30616"/>
        <dbReference type="ChEBI" id="CHEBI:83421"/>
        <dbReference type="ChEBI" id="CHEBI:456216"/>
        <dbReference type="EC" id="2.7.12.1"/>
    </reaction>
</comment>
<dbReference type="GO" id="GO:0004674">
    <property type="term" value="F:protein serine/threonine kinase activity"/>
    <property type="evidence" value="ECO:0007669"/>
    <property type="project" value="UniProtKB-KW"/>
</dbReference>
<dbReference type="GO" id="GO:0046872">
    <property type="term" value="F:metal ion binding"/>
    <property type="evidence" value="ECO:0007669"/>
    <property type="project" value="UniProtKB-KW"/>
</dbReference>
<protein>
    <recommendedName>
        <fullName evidence="4">dual-specificity kinase</fullName>
        <ecNumber evidence="4">2.7.12.1</ecNumber>
    </recommendedName>
</protein>
<comment type="cofactor">
    <cofactor evidence="1">
        <name>Mn(2+)</name>
        <dbReference type="ChEBI" id="CHEBI:29035"/>
    </cofactor>
</comment>
<dbReference type="InterPro" id="IPR011009">
    <property type="entry name" value="Kinase-like_dom_sf"/>
</dbReference>
<dbReference type="GO" id="GO:0030036">
    <property type="term" value="P:actin cytoskeleton organization"/>
    <property type="evidence" value="ECO:0007669"/>
    <property type="project" value="TreeGrafter"/>
</dbReference>
<dbReference type="GO" id="GO:0005524">
    <property type="term" value="F:ATP binding"/>
    <property type="evidence" value="ECO:0007669"/>
    <property type="project" value="UniProtKB-UniRule"/>
</dbReference>
<evidence type="ECO:0000256" key="8">
    <source>
        <dbReference type="ARBA" id="ARBA00022723"/>
    </source>
</evidence>
<evidence type="ECO:0000259" key="20">
    <source>
        <dbReference type="PROSITE" id="PS50011"/>
    </source>
</evidence>
<keyword evidence="13" id="KW-0829">Tyrosine-protein kinase</keyword>
<keyword evidence="9 18" id="KW-0547">Nucleotide-binding</keyword>
<gene>
    <name evidence="21" type="ORF">LSAA_11284</name>
</gene>
<sequence length="859" mass="97055">MNVDYFPRGYLLPSEQEDEVIEWRKRIRVPSCTALKTAVSHLYRLDDFHKDKIGSGFFSDVYKVTHKVTGKIMVLKMNNNHSNRINMLKEVQLMNKLKHKNILRFEAACVHEGQLHALTEYVNGGSLEQLIQRKEEELPWSVRMSLALDTAKGLAYLHSRGYFHRDLTSKNVLVKKLVSEKGTIMTAVLGDFGLAAKIPSSRTDFRLPQVGSPYWMSPECLRGQFYDEQADSFSYGIILCELIGRCDADPDILPRTENFGVDYIAFSEMCPTCPPDFLKLAFSCVIIEASSHTRNFVIHLRKVGHKRSLSEEEVIRRSPSEKARIHVKLSVRCIGKEMSLRDPYYRPSPKTQNPFATLPKLREGKKIIGSTQDLFSSCFELPSPARVATPTYYGSTSCLDYIRGGTVSMPPSRSHSLKSLDDHDDNDADYENDLSINIPAPDSSSSPLSRCFDDHLFQGRVQLLRKIYSGGWVTQDDSVVELSEPRYSKMKYSSSGSFPLKRRGSCESGVFSSFGTDDCFLDTTRSVGSSLLTVSDLEEDLRAASLFLSNNGNNKRASSIFTDSTDDDLSSLADERILDRTFEKDIQDIVEYFEQTCKVVALERRRYPTIRQQSSEIARLPRSAKIDSLIKRVVEKESRDRILFRKNPTTTNMRSRLNFDQKGFVKSRMALFDKPGPPLKNNQIKLKLNTIQGGGGTTSPSGPVKSSQTSSKSSSSSLNQIPTSPIIIITITDVLCSVVNILFNQFSVLVLRKRLHDGHDINAKLKSGRPKKWTPMRSRKLFKLILRCIFPSFAKEKVVGRPTLSKAIKNEVGASLRACERPILIDVLLKNSRERCRKLLNDRKFAPTGFYGHHRAQNS</sequence>
<evidence type="ECO:0000256" key="15">
    <source>
        <dbReference type="ARBA" id="ARBA00049003"/>
    </source>
</evidence>
<comment type="catalytic activity">
    <reaction evidence="17">
        <text>L-tyrosyl-[protein] + ATP = O-phospho-L-tyrosyl-[protein] + ADP + H(+)</text>
        <dbReference type="Rhea" id="RHEA:10596"/>
        <dbReference type="Rhea" id="RHEA-COMP:10136"/>
        <dbReference type="Rhea" id="RHEA-COMP:20101"/>
        <dbReference type="ChEBI" id="CHEBI:15378"/>
        <dbReference type="ChEBI" id="CHEBI:30616"/>
        <dbReference type="ChEBI" id="CHEBI:46858"/>
        <dbReference type="ChEBI" id="CHEBI:61978"/>
        <dbReference type="ChEBI" id="CHEBI:456216"/>
        <dbReference type="EC" id="2.7.12.1"/>
    </reaction>
</comment>
<dbReference type="OrthoDB" id="20134at2759"/>
<keyword evidence="7 21" id="KW-0808">Transferase</keyword>
<keyword evidence="12" id="KW-0460">Magnesium</keyword>
<evidence type="ECO:0000256" key="17">
    <source>
        <dbReference type="ARBA" id="ARBA00051680"/>
    </source>
</evidence>
<dbReference type="InterPro" id="IPR008266">
    <property type="entry name" value="Tyr_kinase_AS"/>
</dbReference>
<dbReference type="AlphaFoldDB" id="A0A7R8HAG9"/>
<dbReference type="FunFam" id="1.10.510.10:FF:000202">
    <property type="entry name" value="Dual specificity testis-specific protein kinase 2"/>
    <property type="match status" value="1"/>
</dbReference>
<evidence type="ECO:0000256" key="7">
    <source>
        <dbReference type="ARBA" id="ARBA00022679"/>
    </source>
</evidence>
<keyword evidence="14" id="KW-0464">Manganese</keyword>
<dbReference type="EMBL" id="HG994585">
    <property type="protein sequence ID" value="CAF2975409.1"/>
    <property type="molecule type" value="Genomic_DNA"/>
</dbReference>
<keyword evidence="8" id="KW-0479">Metal-binding</keyword>
<dbReference type="PROSITE" id="PS00107">
    <property type="entry name" value="PROTEIN_KINASE_ATP"/>
    <property type="match status" value="1"/>
</dbReference>
<feature type="region of interest" description="Disordered" evidence="19">
    <location>
        <begin position="690"/>
        <end position="719"/>
    </location>
</feature>
<dbReference type="SUPFAM" id="SSF56112">
    <property type="entry name" value="Protein kinase-like (PK-like)"/>
    <property type="match status" value="1"/>
</dbReference>
<evidence type="ECO:0000256" key="12">
    <source>
        <dbReference type="ARBA" id="ARBA00022842"/>
    </source>
</evidence>
<evidence type="ECO:0000256" key="18">
    <source>
        <dbReference type="PROSITE-ProRule" id="PRU10141"/>
    </source>
</evidence>
<feature type="binding site" evidence="18">
    <location>
        <position position="76"/>
    </location>
    <ligand>
        <name>ATP</name>
        <dbReference type="ChEBI" id="CHEBI:30616"/>
    </ligand>
</feature>
<evidence type="ECO:0000256" key="10">
    <source>
        <dbReference type="ARBA" id="ARBA00022777"/>
    </source>
</evidence>
<keyword evidence="11 18" id="KW-0067">ATP-binding</keyword>
<dbReference type="Gene3D" id="1.10.510.10">
    <property type="entry name" value="Transferase(Phosphotransferase) domain 1"/>
    <property type="match status" value="1"/>
</dbReference>
<dbReference type="PROSITE" id="PS00109">
    <property type="entry name" value="PROTEIN_KINASE_TYR"/>
    <property type="match status" value="1"/>
</dbReference>
<comment type="catalytic activity">
    <reaction evidence="16">
        <text>L-threonyl-[protein] + ATP = O-phospho-L-threonyl-[protein] + ADP + H(+)</text>
        <dbReference type="Rhea" id="RHEA:46608"/>
        <dbReference type="Rhea" id="RHEA-COMP:11060"/>
        <dbReference type="Rhea" id="RHEA-COMP:11605"/>
        <dbReference type="ChEBI" id="CHEBI:15378"/>
        <dbReference type="ChEBI" id="CHEBI:30013"/>
        <dbReference type="ChEBI" id="CHEBI:30616"/>
        <dbReference type="ChEBI" id="CHEBI:61977"/>
        <dbReference type="ChEBI" id="CHEBI:456216"/>
        <dbReference type="EC" id="2.7.12.1"/>
    </reaction>
</comment>
<accession>A0A7R8HAG9</accession>
<comment type="cofactor">
    <cofactor evidence="2">
        <name>Mg(2+)</name>
        <dbReference type="ChEBI" id="CHEBI:18420"/>
    </cofactor>
</comment>
<dbReference type="GO" id="GO:0005737">
    <property type="term" value="C:cytoplasm"/>
    <property type="evidence" value="ECO:0007669"/>
    <property type="project" value="TreeGrafter"/>
</dbReference>
<dbReference type="Pfam" id="PF07714">
    <property type="entry name" value="PK_Tyr_Ser-Thr"/>
    <property type="match status" value="1"/>
</dbReference>
<keyword evidence="5" id="KW-0723">Serine/threonine-protein kinase</keyword>